<evidence type="ECO:0000256" key="5">
    <source>
        <dbReference type="ARBA" id="ARBA00022692"/>
    </source>
</evidence>
<evidence type="ECO:0000313" key="10">
    <source>
        <dbReference type="Proteomes" id="UP001321014"/>
    </source>
</evidence>
<dbReference type="PANTHER" id="PTHR30269:SF37">
    <property type="entry name" value="MEMBRANE TRANSPORTER PROTEIN"/>
    <property type="match status" value="1"/>
</dbReference>
<evidence type="ECO:0000256" key="8">
    <source>
        <dbReference type="RuleBase" id="RU363041"/>
    </source>
</evidence>
<dbReference type="EMBL" id="JAOVQN010000012">
    <property type="protein sequence ID" value="MCU9838616.1"/>
    <property type="molecule type" value="Genomic_DNA"/>
</dbReference>
<protein>
    <recommendedName>
        <fullName evidence="8">Probable membrane transporter protein</fullName>
    </recommendedName>
</protein>
<keyword evidence="4 8" id="KW-1003">Cell membrane</keyword>
<feature type="transmembrane region" description="Helical" evidence="8">
    <location>
        <begin position="195"/>
        <end position="216"/>
    </location>
</feature>
<gene>
    <name evidence="9" type="ORF">OEZ49_12630</name>
</gene>
<feature type="transmembrane region" description="Helical" evidence="8">
    <location>
        <begin position="36"/>
        <end position="59"/>
    </location>
</feature>
<evidence type="ECO:0000256" key="7">
    <source>
        <dbReference type="ARBA" id="ARBA00023136"/>
    </source>
</evidence>
<dbReference type="InterPro" id="IPR002781">
    <property type="entry name" value="TM_pro_TauE-like"/>
</dbReference>
<dbReference type="Proteomes" id="UP001321014">
    <property type="component" value="Unassembled WGS sequence"/>
</dbReference>
<dbReference type="Pfam" id="PF01925">
    <property type="entry name" value="TauE"/>
    <property type="match status" value="1"/>
</dbReference>
<keyword evidence="3" id="KW-0813">Transport</keyword>
<comment type="subcellular location">
    <subcellularLocation>
        <location evidence="1 8">Cell membrane</location>
        <topology evidence="1 8">Multi-pass membrane protein</topology>
    </subcellularLocation>
</comment>
<organism evidence="9 10">
    <name type="scientific">Ruegeria marisflavi</name>
    <dbReference type="NCBI Taxonomy" id="2984152"/>
    <lineage>
        <taxon>Bacteria</taxon>
        <taxon>Pseudomonadati</taxon>
        <taxon>Pseudomonadota</taxon>
        <taxon>Alphaproteobacteria</taxon>
        <taxon>Rhodobacterales</taxon>
        <taxon>Roseobacteraceae</taxon>
        <taxon>Ruegeria</taxon>
    </lineage>
</organism>
<evidence type="ECO:0000256" key="1">
    <source>
        <dbReference type="ARBA" id="ARBA00004651"/>
    </source>
</evidence>
<feature type="transmembrane region" description="Helical" evidence="8">
    <location>
        <begin position="163"/>
        <end position="183"/>
    </location>
</feature>
<name>A0ABT2WRW0_9RHOB</name>
<dbReference type="InterPro" id="IPR052017">
    <property type="entry name" value="TSUP"/>
</dbReference>
<feature type="transmembrane region" description="Helical" evidence="8">
    <location>
        <begin position="223"/>
        <end position="241"/>
    </location>
</feature>
<evidence type="ECO:0000313" key="9">
    <source>
        <dbReference type="EMBL" id="MCU9838616.1"/>
    </source>
</evidence>
<keyword evidence="10" id="KW-1185">Reference proteome</keyword>
<dbReference type="RefSeq" id="WP_263388649.1">
    <property type="nucleotide sequence ID" value="NZ_JAOVQN010000012.1"/>
</dbReference>
<keyword evidence="6 8" id="KW-1133">Transmembrane helix</keyword>
<dbReference type="PANTHER" id="PTHR30269">
    <property type="entry name" value="TRANSMEMBRANE PROTEIN YFCA"/>
    <property type="match status" value="1"/>
</dbReference>
<comment type="similarity">
    <text evidence="2 8">Belongs to the 4-toluene sulfonate uptake permease (TSUP) (TC 2.A.102) family.</text>
</comment>
<evidence type="ECO:0000256" key="2">
    <source>
        <dbReference type="ARBA" id="ARBA00009142"/>
    </source>
</evidence>
<accession>A0ABT2WRW0</accession>
<keyword evidence="5 8" id="KW-0812">Transmembrane</keyword>
<evidence type="ECO:0000256" key="6">
    <source>
        <dbReference type="ARBA" id="ARBA00022989"/>
    </source>
</evidence>
<keyword evidence="7 8" id="KW-0472">Membrane</keyword>
<feature type="transmembrane region" description="Helical" evidence="8">
    <location>
        <begin position="97"/>
        <end position="115"/>
    </location>
</feature>
<proteinExistence type="inferred from homology"/>
<sequence length="244" mass="25879">MEEGLVMAFVAFAAGGLLKGAIGAGTPVIAVPIMSIYYGVPFAVAVFALPAFLSNLWQLWRYRAQLPSRRFVLTMMVSAAAGASIGSLALASLPSRLLMGCVAAMALVYVAFRLARPSWQLPWKTAEKVVGPVALTSGVLQGAAGISAPLSLTFVSSLGLERAAFIATISAFFLSMSVLQLPTLWTLGILTPQRLVISAVACLPLFGAMPIGAWLARFVDRRSFDRIVLILLTVVALRLLIEAL</sequence>
<feature type="transmembrane region" description="Helical" evidence="8">
    <location>
        <begin position="71"/>
        <end position="91"/>
    </location>
</feature>
<comment type="caution">
    <text evidence="9">The sequence shown here is derived from an EMBL/GenBank/DDBJ whole genome shotgun (WGS) entry which is preliminary data.</text>
</comment>
<reference evidence="9 10" key="1">
    <citation type="submission" date="2022-10" db="EMBL/GenBank/DDBJ databases">
        <title>Ruegeria sp. nov., isolated from ocean surface water.</title>
        <authorList>
            <person name="He W."/>
            <person name="Wang L."/>
            <person name="Zhang D.-F."/>
        </authorList>
    </citation>
    <scope>NUCLEOTIDE SEQUENCE [LARGE SCALE GENOMIC DNA]</scope>
    <source>
        <strain evidence="9 10">WL0004</strain>
    </source>
</reference>
<evidence type="ECO:0000256" key="3">
    <source>
        <dbReference type="ARBA" id="ARBA00022448"/>
    </source>
</evidence>
<evidence type="ECO:0000256" key="4">
    <source>
        <dbReference type="ARBA" id="ARBA00022475"/>
    </source>
</evidence>